<protein>
    <submittedName>
        <fullName evidence="1">Uncharacterized protein n024R</fullName>
    </submittedName>
</protein>
<dbReference type="RefSeq" id="YP_001425656.1">
    <property type="nucleotide sequence ID" value="NC_008603.1"/>
</dbReference>
<dbReference type="Proteomes" id="UP000204095">
    <property type="component" value="Segment"/>
</dbReference>
<organismHost>
    <name type="scientific">Paramecium bursaria</name>
    <dbReference type="NCBI Taxonomy" id="74790"/>
</organismHost>
<organism evidence="1 2">
    <name type="scientific">Paramecium bursaria Chlorella virus FR483</name>
    <name type="common">PBCV-FR483</name>
    <dbReference type="NCBI Taxonomy" id="399781"/>
    <lineage>
        <taxon>Viruses</taxon>
        <taxon>Varidnaviria</taxon>
        <taxon>Bamfordvirae</taxon>
        <taxon>Nucleocytoviricota</taxon>
        <taxon>Megaviricetes</taxon>
        <taxon>Algavirales</taxon>
        <taxon>Phycodnaviridae</taxon>
        <taxon>Chlorovirus</taxon>
        <taxon>Chlorovirus conductrix</taxon>
        <taxon>Paramecium bursaria Chlorella virus A1</taxon>
    </lineage>
</organism>
<proteinExistence type="predicted"/>
<gene>
    <name evidence="1" type="primary">n024R</name>
    <name evidence="1" type="ORF">FR483_n024R</name>
</gene>
<dbReference type="GeneID" id="5470100"/>
<dbReference type="EMBL" id="DQ890022">
    <property type="protein sequence ID" value="ABT15309.1"/>
    <property type="molecule type" value="Genomic_DNA"/>
</dbReference>
<sequence>MRLHLILVTGLESLRHHKLFHRILVIKNLADLLASILYCRWRVLCEQNRIKRFLENLSCNRREITPNQSKTLHVNLALFFRILILDCRIPLFGVQNVRVIDLLKLQIVGRPILLCNLTCQPLCNLKVVIDVFLVLPLRKLHLYHDTISIAVYDFRTREKLNCPTRCHINHVATSCRD</sequence>
<accession>A7J678</accession>
<evidence type="ECO:0000313" key="2">
    <source>
        <dbReference type="Proteomes" id="UP000204095"/>
    </source>
</evidence>
<dbReference type="KEGG" id="vg:5470100"/>
<name>A7J678_PBCVF</name>
<evidence type="ECO:0000313" key="1">
    <source>
        <dbReference type="EMBL" id="ABT15309.1"/>
    </source>
</evidence>
<dbReference type="OrthoDB" id="34179at10239"/>
<reference evidence="1 2" key="1">
    <citation type="journal article" date="2007" name="Virology">
        <title>Sequence and annotation of the 314-kb MT325 and the 321-kb FR483 viruses that infect Chlorella Pbi.</title>
        <authorList>
            <person name="Fitzgerald L.A."/>
            <person name="Graves M.V."/>
            <person name="Li X."/>
            <person name="Feldblyum T."/>
            <person name="Hartigan J."/>
            <person name="Van Etten J.L."/>
        </authorList>
    </citation>
    <scope>NUCLEOTIDE SEQUENCE [LARGE SCALE GENOMIC DNA]</scope>
    <source>
        <strain evidence="1 2">FR483</strain>
    </source>
</reference>